<dbReference type="PROSITE" id="PS00409">
    <property type="entry name" value="PROKAR_NTER_METHYL"/>
    <property type="match status" value="1"/>
</dbReference>
<feature type="transmembrane region" description="Helical" evidence="1">
    <location>
        <begin position="7"/>
        <end position="28"/>
    </location>
</feature>
<dbReference type="EMBL" id="BAABLD010000017">
    <property type="protein sequence ID" value="GAA5171154.1"/>
    <property type="molecule type" value="Genomic_DNA"/>
</dbReference>
<dbReference type="PANTHER" id="PTHR30093:SF7">
    <property type="entry name" value="MSHA MAJOR PILIN SUBUNIT MSHA"/>
    <property type="match status" value="1"/>
</dbReference>
<keyword evidence="1" id="KW-0472">Membrane</keyword>
<dbReference type="InterPro" id="IPR012902">
    <property type="entry name" value="N_methyl_site"/>
</dbReference>
<evidence type="ECO:0000256" key="1">
    <source>
        <dbReference type="SAM" id="Phobius"/>
    </source>
</evidence>
<dbReference type="Gene3D" id="3.30.700.10">
    <property type="entry name" value="Glycoprotein, Type 4 Pilin"/>
    <property type="match status" value="1"/>
</dbReference>
<comment type="caution">
    <text evidence="2">The sequence shown here is derived from an EMBL/GenBank/DDBJ whole genome shotgun (WGS) entry which is preliminary data.</text>
</comment>
<evidence type="ECO:0000313" key="3">
    <source>
        <dbReference type="Proteomes" id="UP001500547"/>
    </source>
</evidence>
<keyword evidence="3" id="KW-1185">Reference proteome</keyword>
<dbReference type="Proteomes" id="UP001500547">
    <property type="component" value="Unassembled WGS sequence"/>
</dbReference>
<protein>
    <submittedName>
        <fullName evidence="2">Uncharacterized protein</fullName>
    </submittedName>
</protein>
<evidence type="ECO:0000313" key="2">
    <source>
        <dbReference type="EMBL" id="GAA5171154.1"/>
    </source>
</evidence>
<dbReference type="Pfam" id="PF07963">
    <property type="entry name" value="N_methyl"/>
    <property type="match status" value="1"/>
</dbReference>
<dbReference type="PANTHER" id="PTHR30093">
    <property type="entry name" value="GENERAL SECRETION PATHWAY PROTEIN G"/>
    <property type="match status" value="1"/>
</dbReference>
<dbReference type="SUPFAM" id="SSF54523">
    <property type="entry name" value="Pili subunits"/>
    <property type="match status" value="1"/>
</dbReference>
<organism evidence="2 3">
    <name type="scientific">Viridibacterium curvum</name>
    <dbReference type="NCBI Taxonomy" id="1101404"/>
    <lineage>
        <taxon>Bacteria</taxon>
        <taxon>Pseudomonadati</taxon>
        <taxon>Pseudomonadota</taxon>
        <taxon>Betaproteobacteria</taxon>
        <taxon>Rhodocyclales</taxon>
        <taxon>Rhodocyclaceae</taxon>
        <taxon>Viridibacterium</taxon>
    </lineage>
</organism>
<dbReference type="NCBIfam" id="TIGR02532">
    <property type="entry name" value="IV_pilin_GFxxxE"/>
    <property type="match status" value="1"/>
</dbReference>
<gene>
    <name evidence="2" type="ORF">GCM10025770_35330</name>
</gene>
<dbReference type="InterPro" id="IPR045584">
    <property type="entry name" value="Pilin-like"/>
</dbReference>
<accession>A0ABP9R365</accession>
<name>A0ABP9R365_9RHOO</name>
<sequence length="161" mass="16206">MIKKQSGFTLIELVVVMVILGILAAVALPKFVDMSSQARIAKMQGAVGSVNSAITLIHAKWLAVGSPTGATAVAYEGGTLTANVNTEMVNGYPAADAYLISGKNLAGLDANFTTTASGTAGAKTMTIADATKSACSFTVVDSTASGTPPVITSTALTTTNC</sequence>
<proteinExistence type="predicted"/>
<dbReference type="RefSeq" id="WP_345534437.1">
    <property type="nucleotide sequence ID" value="NZ_BAABLD010000017.1"/>
</dbReference>
<keyword evidence="1" id="KW-1133">Transmembrane helix</keyword>
<keyword evidence="1" id="KW-0812">Transmembrane</keyword>
<reference evidence="3" key="1">
    <citation type="journal article" date="2019" name="Int. J. Syst. Evol. Microbiol.">
        <title>The Global Catalogue of Microorganisms (GCM) 10K type strain sequencing project: providing services to taxonomists for standard genome sequencing and annotation.</title>
        <authorList>
            <consortium name="The Broad Institute Genomics Platform"/>
            <consortium name="The Broad Institute Genome Sequencing Center for Infectious Disease"/>
            <person name="Wu L."/>
            <person name="Ma J."/>
        </authorList>
    </citation>
    <scope>NUCLEOTIDE SEQUENCE [LARGE SCALE GENOMIC DNA]</scope>
    <source>
        <strain evidence="3">JCM 18715</strain>
    </source>
</reference>